<evidence type="ECO:0008006" key="3">
    <source>
        <dbReference type="Google" id="ProtNLM"/>
    </source>
</evidence>
<dbReference type="RefSeq" id="WP_105717289.1">
    <property type="nucleotide sequence ID" value="NZ_PVBQ01000008.1"/>
</dbReference>
<reference evidence="1 2" key="1">
    <citation type="submission" date="2018-02" db="EMBL/GenBank/DDBJ databases">
        <title>The draft genome of Sphingobacterium sp. 5JN-11.</title>
        <authorList>
            <person name="Liu L."/>
            <person name="Li L."/>
            <person name="Liang L."/>
            <person name="Zhang X."/>
            <person name="Wang T."/>
        </authorList>
    </citation>
    <scope>NUCLEOTIDE SEQUENCE [LARGE SCALE GENOMIC DNA]</scope>
    <source>
        <strain evidence="1 2">5JN-11</strain>
    </source>
</reference>
<dbReference type="Pfam" id="PF05013">
    <property type="entry name" value="FGase"/>
    <property type="match status" value="1"/>
</dbReference>
<organism evidence="1 2">
    <name type="scientific">Sphingobacterium haloxyli</name>
    <dbReference type="NCBI Taxonomy" id="2100533"/>
    <lineage>
        <taxon>Bacteria</taxon>
        <taxon>Pseudomonadati</taxon>
        <taxon>Bacteroidota</taxon>
        <taxon>Sphingobacteriia</taxon>
        <taxon>Sphingobacteriales</taxon>
        <taxon>Sphingobacteriaceae</taxon>
        <taxon>Sphingobacterium</taxon>
    </lineage>
</organism>
<dbReference type="Proteomes" id="UP000239711">
    <property type="component" value="Unassembled WGS sequence"/>
</dbReference>
<keyword evidence="2" id="KW-1185">Reference proteome</keyword>
<sequence>MLLLSKESTTMASFFQYSVHLADSPFWAFAVHDGHQIDSAVEHFMLLDETQRLREEDPYTASMAELPINQLFVGSSRFQLDVNRKEENSVYLRPEQAWGLEVWKDTLPSTVLQQLYDDHKNFYKQVDSYIQQTIDKYHFFVVFDVHSYNAQRADAKQPIDKHANPQINLGTHYNTEKWRPLIDRFMESVRSQRILDEAIDIRENVKFKGGYLAQHILDKFGNQGCVLSIEFRKDFMNEWTGLPYQPVILEYKQLLLHTLKDLQKLDVYGV</sequence>
<comment type="caution">
    <text evidence="1">The sequence shown here is derived from an EMBL/GenBank/DDBJ whole genome shotgun (WGS) entry which is preliminary data.</text>
</comment>
<dbReference type="SUPFAM" id="SSF53187">
    <property type="entry name" value="Zn-dependent exopeptidases"/>
    <property type="match status" value="1"/>
</dbReference>
<proteinExistence type="predicted"/>
<protein>
    <recommendedName>
        <fullName evidence="3">N-formylglutamate amidohydrolase</fullName>
    </recommendedName>
</protein>
<dbReference type="OrthoDB" id="9785840at2"/>
<dbReference type="AlphaFoldDB" id="A0A2S9J335"/>
<dbReference type="Gene3D" id="3.40.630.40">
    <property type="entry name" value="Zn-dependent exopeptidases"/>
    <property type="match status" value="1"/>
</dbReference>
<accession>A0A2S9J335</accession>
<dbReference type="InterPro" id="IPR007709">
    <property type="entry name" value="N-FG_amidohydro"/>
</dbReference>
<gene>
    <name evidence="1" type="ORF">C5745_12210</name>
</gene>
<evidence type="ECO:0000313" key="2">
    <source>
        <dbReference type="Proteomes" id="UP000239711"/>
    </source>
</evidence>
<dbReference type="EMBL" id="PVBQ01000008">
    <property type="protein sequence ID" value="PRD47172.1"/>
    <property type="molecule type" value="Genomic_DNA"/>
</dbReference>
<evidence type="ECO:0000313" key="1">
    <source>
        <dbReference type="EMBL" id="PRD47172.1"/>
    </source>
</evidence>
<name>A0A2S9J335_9SPHI</name>